<dbReference type="EMBL" id="LR746496">
    <property type="protein sequence ID" value="CAA7600186.1"/>
    <property type="molecule type" value="Genomic_DNA"/>
</dbReference>
<evidence type="ECO:0000313" key="1">
    <source>
        <dbReference type="EMBL" id="CAA7600186.1"/>
    </source>
</evidence>
<dbReference type="EMBL" id="CDGJ01000134">
    <property type="protein sequence ID" value="CEJ09564.1"/>
    <property type="molecule type" value="Genomic_DNA"/>
</dbReference>
<reference evidence="1" key="2">
    <citation type="submission" date="2020-01" db="EMBL/GenBank/DDBJ databases">
        <authorList>
            <person name="Hornung B."/>
        </authorList>
    </citation>
    <scope>NUCLEOTIDE SEQUENCE</scope>
    <source>
        <strain evidence="1">PacBioINE</strain>
    </source>
</reference>
<evidence type="ECO:0000313" key="3">
    <source>
        <dbReference type="Proteomes" id="UP001071230"/>
    </source>
</evidence>
<sequence>MLLRVTIHRLKNFRKQRVPWAAGKRNRLTGTLNFYIIHI</sequence>
<protein>
    <submittedName>
        <fullName evidence="1">Uncharacterized protein</fullName>
    </submittedName>
</protein>
<name>A0A8S0XAP1_9FIRM</name>
<evidence type="ECO:0000313" key="2">
    <source>
        <dbReference type="EMBL" id="CEJ09564.1"/>
    </source>
</evidence>
<reference evidence="2" key="1">
    <citation type="submission" date="2014-11" db="EMBL/GenBank/DDBJ databases">
        <authorList>
            <person name="Hornung B.V."/>
        </authorList>
    </citation>
    <scope>NUCLEOTIDE SEQUENCE</scope>
    <source>
        <strain evidence="2">INE</strain>
    </source>
</reference>
<dbReference type="KEGG" id="aacx:DEACI_0838"/>
<proteinExistence type="predicted"/>
<dbReference type="AlphaFoldDB" id="A0A8S0XAP1"/>
<dbReference type="Proteomes" id="UP000836597">
    <property type="component" value="Chromosome"/>
</dbReference>
<keyword evidence="3" id="KW-1185">Reference proteome</keyword>
<dbReference type="Proteomes" id="UP001071230">
    <property type="component" value="Unassembled WGS sequence"/>
</dbReference>
<organism evidence="1">
    <name type="scientific">Acididesulfobacillus acetoxydans</name>
    <dbReference type="NCBI Taxonomy" id="1561005"/>
    <lineage>
        <taxon>Bacteria</taxon>
        <taxon>Bacillati</taxon>
        <taxon>Bacillota</taxon>
        <taxon>Clostridia</taxon>
        <taxon>Eubacteriales</taxon>
        <taxon>Peptococcaceae</taxon>
        <taxon>Acididesulfobacillus</taxon>
    </lineage>
</organism>
<gene>
    <name evidence="1" type="ORF">DEACI_0838</name>
    <name evidence="2" type="ORF">DEACI_4049</name>
</gene>
<accession>A0A8S0XAP1</accession>